<dbReference type="EMBL" id="JBFNQD010000011">
    <property type="protein sequence ID" value="MEW9309027.1"/>
    <property type="molecule type" value="Genomic_DNA"/>
</dbReference>
<protein>
    <submittedName>
        <fullName evidence="1">Uncharacterized protein</fullName>
    </submittedName>
</protein>
<proteinExistence type="predicted"/>
<keyword evidence="2" id="KW-1185">Reference proteome</keyword>
<dbReference type="Proteomes" id="UP001555786">
    <property type="component" value="Unassembled WGS sequence"/>
</dbReference>
<evidence type="ECO:0000313" key="2">
    <source>
        <dbReference type="Proteomes" id="UP001555786"/>
    </source>
</evidence>
<dbReference type="RefSeq" id="WP_367625858.1">
    <property type="nucleotide sequence ID" value="NZ_JBFNQD010000011.1"/>
</dbReference>
<reference evidence="1 2" key="1">
    <citation type="submission" date="2024-07" db="EMBL/GenBank/DDBJ databases">
        <title>Description of Labrys sedimenti sp. nov., isolated from a diclofenac-degrading enrichment culture.</title>
        <authorList>
            <person name="Tancsics A."/>
            <person name="Csepanyi A."/>
        </authorList>
    </citation>
    <scope>NUCLEOTIDE SEQUENCE [LARGE SCALE GENOMIC DNA]</scope>
    <source>
        <strain evidence="1 2">LMG 23578</strain>
    </source>
</reference>
<organism evidence="1 2">
    <name type="scientific">Labrys neptuniae</name>
    <dbReference type="NCBI Taxonomy" id="376174"/>
    <lineage>
        <taxon>Bacteria</taxon>
        <taxon>Pseudomonadati</taxon>
        <taxon>Pseudomonadota</taxon>
        <taxon>Alphaproteobacteria</taxon>
        <taxon>Hyphomicrobiales</taxon>
        <taxon>Xanthobacteraceae</taxon>
        <taxon>Labrys</taxon>
    </lineage>
</organism>
<gene>
    <name evidence="1" type="ORF">ABXS05_25990</name>
</gene>
<comment type="caution">
    <text evidence="1">The sequence shown here is derived from an EMBL/GenBank/DDBJ whole genome shotgun (WGS) entry which is preliminary data.</text>
</comment>
<sequence length="68" mass="8045">MTFHIVQLGPGSNERIVHEKSYATLQEARGRASREIEAFEGEHGYDTLRGYWWCRDRRGRTRFVFVVD</sequence>
<accession>A0ABV3PTQ6</accession>
<evidence type="ECO:0000313" key="1">
    <source>
        <dbReference type="EMBL" id="MEW9309027.1"/>
    </source>
</evidence>
<name>A0ABV3PTQ6_9HYPH</name>